<proteinExistence type="predicted"/>
<feature type="compositionally biased region" description="Basic and acidic residues" evidence="4">
    <location>
        <begin position="325"/>
        <end position="359"/>
    </location>
</feature>
<evidence type="ECO:0000259" key="5">
    <source>
        <dbReference type="PROSITE" id="PS50102"/>
    </source>
</evidence>
<dbReference type="PANTHER" id="PTHR23236">
    <property type="entry name" value="EUKARYOTIC TRANSLATION INITIATION FACTOR 4B/4H"/>
    <property type="match status" value="1"/>
</dbReference>
<dbReference type="SMART" id="SM00360">
    <property type="entry name" value="RRM"/>
    <property type="match status" value="2"/>
</dbReference>
<dbReference type="EMBL" id="JASBNA010000001">
    <property type="protein sequence ID" value="KAK7696004.1"/>
    <property type="molecule type" value="Genomic_DNA"/>
</dbReference>
<reference evidence="6 7" key="1">
    <citation type="submission" date="2022-09" db="EMBL/GenBank/DDBJ databases">
        <authorList>
            <person name="Palmer J.M."/>
        </authorList>
    </citation>
    <scope>NUCLEOTIDE SEQUENCE [LARGE SCALE GENOMIC DNA]</scope>
    <source>
        <strain evidence="6 7">DSM 7382</strain>
    </source>
</reference>
<sequence>MSSSASSSDSEPPSISKRPHAKEVNEDHDSSTSASDAASSSSDNDTDTEEIPVLSHAEKRRQKKKEQKQPDPADTDEHNVKKTKVRNTAEVPPSKAPKRQHSVWVGNLAFKTTAQSLRQFFDGVGEITRIHMPMKMSSGGPSGGAVKENRGFAYVDFATADAKTVATTLSENPLDGRRLLIKDGDDYTGRPSTSKDDLSEGASQKLTGTTKTAQKILKSQKQPPGPTLFLGNLGFEATEETIRDMFDRTVRKSKNEDAAETEVRLSSSIRKIRMGTFEDSGKCKGWTFVDFKTTEGATAALTSRKAFYLDGRQLVVEFASPDAVRRGGFRGDKKEGGADSPYTKDKSKRKAPEEQHADNVVDAVDATGGEEAEEKPWKRRRTEGDKTERRHTTTKDGRPKVRPKPGAALAQARREVVAIVPSQGKKIVF</sequence>
<evidence type="ECO:0000256" key="3">
    <source>
        <dbReference type="PROSITE-ProRule" id="PRU00176"/>
    </source>
</evidence>
<evidence type="ECO:0000256" key="4">
    <source>
        <dbReference type="SAM" id="MobiDB-lite"/>
    </source>
</evidence>
<keyword evidence="1" id="KW-0677">Repeat</keyword>
<feature type="compositionally biased region" description="Basic and acidic residues" evidence="4">
    <location>
        <begin position="21"/>
        <end position="30"/>
    </location>
</feature>
<dbReference type="PROSITE" id="PS50102">
    <property type="entry name" value="RRM"/>
    <property type="match status" value="2"/>
</dbReference>
<dbReference type="GO" id="GO:0003723">
    <property type="term" value="F:RNA binding"/>
    <property type="evidence" value="ECO:0007669"/>
    <property type="project" value="UniProtKB-UniRule"/>
</dbReference>
<feature type="region of interest" description="Disordered" evidence="4">
    <location>
        <begin position="180"/>
        <end position="210"/>
    </location>
</feature>
<feature type="domain" description="RRM" evidence="5">
    <location>
        <begin position="226"/>
        <end position="321"/>
    </location>
</feature>
<gene>
    <name evidence="6" type="ORF">QCA50_000644</name>
</gene>
<dbReference type="AlphaFoldDB" id="A0AAW0GX63"/>
<feature type="compositionally biased region" description="Basic and acidic residues" evidence="4">
    <location>
        <begin position="67"/>
        <end position="80"/>
    </location>
</feature>
<feature type="compositionally biased region" description="Low complexity" evidence="4">
    <location>
        <begin position="31"/>
        <end position="43"/>
    </location>
</feature>
<protein>
    <recommendedName>
        <fullName evidence="5">RRM domain-containing protein</fullName>
    </recommendedName>
</protein>
<dbReference type="Pfam" id="PF00076">
    <property type="entry name" value="RRM_1"/>
    <property type="match status" value="1"/>
</dbReference>
<comment type="caution">
    <text evidence="6">The sequence shown here is derived from an EMBL/GenBank/DDBJ whole genome shotgun (WGS) entry which is preliminary data.</text>
</comment>
<dbReference type="InterPro" id="IPR035979">
    <property type="entry name" value="RBD_domain_sf"/>
</dbReference>
<evidence type="ECO:0000256" key="1">
    <source>
        <dbReference type="ARBA" id="ARBA00022737"/>
    </source>
</evidence>
<feature type="domain" description="RRM" evidence="5">
    <location>
        <begin position="101"/>
        <end position="186"/>
    </location>
</feature>
<feature type="region of interest" description="Disordered" evidence="4">
    <location>
        <begin position="325"/>
        <end position="409"/>
    </location>
</feature>
<accession>A0AAW0GX63</accession>
<organism evidence="6 7">
    <name type="scientific">Cerrena zonata</name>
    <dbReference type="NCBI Taxonomy" id="2478898"/>
    <lineage>
        <taxon>Eukaryota</taxon>
        <taxon>Fungi</taxon>
        <taxon>Dikarya</taxon>
        <taxon>Basidiomycota</taxon>
        <taxon>Agaricomycotina</taxon>
        <taxon>Agaricomycetes</taxon>
        <taxon>Polyporales</taxon>
        <taxon>Cerrenaceae</taxon>
        <taxon>Cerrena</taxon>
    </lineage>
</organism>
<dbReference type="PANTHER" id="PTHR23236:SF119">
    <property type="entry name" value="NUCLEAR RNA-BINDING PROTEIN SART-3"/>
    <property type="match status" value="1"/>
</dbReference>
<evidence type="ECO:0000313" key="7">
    <source>
        <dbReference type="Proteomes" id="UP001385951"/>
    </source>
</evidence>
<keyword evidence="2 3" id="KW-0694">RNA-binding</keyword>
<evidence type="ECO:0000313" key="6">
    <source>
        <dbReference type="EMBL" id="KAK7696004.1"/>
    </source>
</evidence>
<feature type="region of interest" description="Disordered" evidence="4">
    <location>
        <begin position="1"/>
        <end position="100"/>
    </location>
</feature>
<feature type="compositionally biased region" description="Basic and acidic residues" evidence="4">
    <location>
        <begin position="382"/>
        <end position="399"/>
    </location>
</feature>
<dbReference type="InterPro" id="IPR012677">
    <property type="entry name" value="Nucleotide-bd_a/b_plait_sf"/>
</dbReference>
<keyword evidence="7" id="KW-1185">Reference proteome</keyword>
<name>A0AAW0GX63_9APHY</name>
<dbReference type="Gene3D" id="3.30.70.330">
    <property type="match status" value="2"/>
</dbReference>
<dbReference type="SUPFAM" id="SSF54928">
    <property type="entry name" value="RNA-binding domain, RBD"/>
    <property type="match status" value="1"/>
</dbReference>
<evidence type="ECO:0000256" key="2">
    <source>
        <dbReference type="ARBA" id="ARBA00022884"/>
    </source>
</evidence>
<dbReference type="InterPro" id="IPR000504">
    <property type="entry name" value="RRM_dom"/>
</dbReference>
<feature type="compositionally biased region" description="Low complexity" evidence="4">
    <location>
        <begin position="1"/>
        <end position="16"/>
    </location>
</feature>
<dbReference type="Proteomes" id="UP001385951">
    <property type="component" value="Unassembled WGS sequence"/>
</dbReference>
<feature type="compositionally biased region" description="Polar residues" evidence="4">
    <location>
        <begin position="201"/>
        <end position="210"/>
    </location>
</feature>
<feature type="compositionally biased region" description="Basic and acidic residues" evidence="4">
    <location>
        <begin position="180"/>
        <end position="198"/>
    </location>
</feature>